<accession>A0ABV8P1S4</accession>
<comment type="pathway">
    <text evidence="2 8">Amino-acid biosynthesis; L-histidine biosynthesis; L-histidine from 5-phospho-alpha-D-ribose 1-diphosphate: step 7/9.</text>
</comment>
<dbReference type="GO" id="GO:0004400">
    <property type="term" value="F:histidinol-phosphate transaminase activity"/>
    <property type="evidence" value="ECO:0007669"/>
    <property type="project" value="UniProtKB-EC"/>
</dbReference>
<dbReference type="Pfam" id="PF00155">
    <property type="entry name" value="Aminotran_1_2"/>
    <property type="match status" value="1"/>
</dbReference>
<dbReference type="NCBIfam" id="TIGR01141">
    <property type="entry name" value="hisC"/>
    <property type="match status" value="1"/>
</dbReference>
<evidence type="ECO:0000256" key="1">
    <source>
        <dbReference type="ARBA" id="ARBA00001933"/>
    </source>
</evidence>
<dbReference type="PANTHER" id="PTHR43643">
    <property type="entry name" value="HISTIDINOL-PHOSPHATE AMINOTRANSFERASE 2"/>
    <property type="match status" value="1"/>
</dbReference>
<evidence type="ECO:0000259" key="9">
    <source>
        <dbReference type="Pfam" id="PF00155"/>
    </source>
</evidence>
<evidence type="ECO:0000256" key="8">
    <source>
        <dbReference type="HAMAP-Rule" id="MF_01023"/>
    </source>
</evidence>
<comment type="subunit">
    <text evidence="8">Homodimer.</text>
</comment>
<keyword evidence="5 8" id="KW-0808">Transferase</keyword>
<keyword evidence="6 8" id="KW-0663">Pyridoxal phosphate</keyword>
<protein>
    <recommendedName>
        <fullName evidence="8">Histidinol-phosphate aminotransferase</fullName>
        <ecNumber evidence="8">2.6.1.9</ecNumber>
    </recommendedName>
    <alternativeName>
        <fullName evidence="8">Imidazole acetol-phosphate transaminase</fullName>
    </alternativeName>
</protein>
<dbReference type="PROSITE" id="PS00599">
    <property type="entry name" value="AA_TRANSFER_CLASS_2"/>
    <property type="match status" value="1"/>
</dbReference>
<evidence type="ECO:0000256" key="5">
    <source>
        <dbReference type="ARBA" id="ARBA00022679"/>
    </source>
</evidence>
<evidence type="ECO:0000313" key="11">
    <source>
        <dbReference type="Proteomes" id="UP001595848"/>
    </source>
</evidence>
<comment type="cofactor">
    <cofactor evidence="1 8">
        <name>pyridoxal 5'-phosphate</name>
        <dbReference type="ChEBI" id="CHEBI:597326"/>
    </cofactor>
</comment>
<evidence type="ECO:0000256" key="2">
    <source>
        <dbReference type="ARBA" id="ARBA00005011"/>
    </source>
</evidence>
<dbReference type="EMBL" id="JBHSBV010000009">
    <property type="protein sequence ID" value="MFC4203150.1"/>
    <property type="molecule type" value="Genomic_DNA"/>
</dbReference>
<keyword evidence="11" id="KW-1185">Reference proteome</keyword>
<reference evidence="11" key="1">
    <citation type="journal article" date="2019" name="Int. J. Syst. Evol. Microbiol.">
        <title>The Global Catalogue of Microorganisms (GCM) 10K type strain sequencing project: providing services to taxonomists for standard genome sequencing and annotation.</title>
        <authorList>
            <consortium name="The Broad Institute Genomics Platform"/>
            <consortium name="The Broad Institute Genome Sequencing Center for Infectious Disease"/>
            <person name="Wu L."/>
            <person name="Ma J."/>
        </authorList>
    </citation>
    <scope>NUCLEOTIDE SEQUENCE [LARGE SCALE GENOMIC DNA]</scope>
    <source>
        <strain evidence="11">LMG 24813</strain>
    </source>
</reference>
<feature type="modified residue" description="N6-(pyridoxal phosphate)lysine" evidence="8">
    <location>
        <position position="240"/>
    </location>
</feature>
<feature type="domain" description="Aminotransferase class I/classII large" evidence="9">
    <location>
        <begin position="45"/>
        <end position="371"/>
    </location>
</feature>
<sequence length="379" mass="41056">MNANDAKNLGQDAQVPSYILDIAPYQAGKPIDELAREFGLDPAAIVKLASNENPLGLPATAQLAMMEAAGTLARYPDPNGFDLKAALSEHYSVPASWLTLGNGSNDLLELASLAFLAPGSSCVYSRHAFAVYRLATQARGARHIMVPTLDYGHDLDAMLAAIDADTRLLFVANPNNPTGTFLPSAKVEAFLAAVHAAHGERVTVMLDEAYNEYLDPELRFDSSAWVRRFPNLIVVRTFSKAYGLAGLRVGFAMAQPRLTDLLNRVRQPFNVNTLAQAAAIAALHDKDFLQRAYEVNKAGKQALAEAFGKLGLQYVPSYGNFVLVRVGDAARVNLELLKRGVIVRPVTSDGLPEWLRVSIGLPQENARFIEALTAVLADK</sequence>
<evidence type="ECO:0000313" key="10">
    <source>
        <dbReference type="EMBL" id="MFC4203150.1"/>
    </source>
</evidence>
<evidence type="ECO:0000256" key="6">
    <source>
        <dbReference type="ARBA" id="ARBA00022898"/>
    </source>
</evidence>
<dbReference type="InterPro" id="IPR005861">
    <property type="entry name" value="HisP_aminotrans"/>
</dbReference>
<gene>
    <name evidence="8 10" type="primary">hisC</name>
    <name evidence="10" type="ORF">ACFOY1_19545</name>
</gene>
<proteinExistence type="inferred from homology"/>
<dbReference type="EC" id="2.6.1.9" evidence="8"/>
<keyword evidence="8" id="KW-0028">Amino-acid biosynthesis</keyword>
<dbReference type="HAMAP" id="MF_01023">
    <property type="entry name" value="HisC_aminotrans_2"/>
    <property type="match status" value="1"/>
</dbReference>
<evidence type="ECO:0000256" key="4">
    <source>
        <dbReference type="ARBA" id="ARBA00022576"/>
    </source>
</evidence>
<dbReference type="InterPro" id="IPR050106">
    <property type="entry name" value="HistidinolP_aminotransfase"/>
</dbReference>
<name>A0ABV8P1S4_9BURK</name>
<evidence type="ECO:0000256" key="7">
    <source>
        <dbReference type="ARBA" id="ARBA00047481"/>
    </source>
</evidence>
<dbReference type="InterPro" id="IPR001917">
    <property type="entry name" value="Aminotrans_II_pyridoxalP_BS"/>
</dbReference>
<dbReference type="InterPro" id="IPR004839">
    <property type="entry name" value="Aminotransferase_I/II_large"/>
</dbReference>
<dbReference type="Proteomes" id="UP001595848">
    <property type="component" value="Unassembled WGS sequence"/>
</dbReference>
<comment type="similarity">
    <text evidence="3 8">Belongs to the class-II pyridoxal-phosphate-dependent aminotransferase family. Histidinol-phosphate aminotransferase subfamily.</text>
</comment>
<dbReference type="PANTHER" id="PTHR43643:SF3">
    <property type="entry name" value="HISTIDINOL-PHOSPHATE AMINOTRANSFERASE"/>
    <property type="match status" value="1"/>
</dbReference>
<dbReference type="RefSeq" id="WP_217962980.1">
    <property type="nucleotide sequence ID" value="NZ_JAHTBN010000001.1"/>
</dbReference>
<keyword evidence="4 8" id="KW-0032">Aminotransferase</keyword>
<evidence type="ECO:0000256" key="3">
    <source>
        <dbReference type="ARBA" id="ARBA00007970"/>
    </source>
</evidence>
<keyword evidence="8" id="KW-0368">Histidine biosynthesis</keyword>
<dbReference type="CDD" id="cd00609">
    <property type="entry name" value="AAT_like"/>
    <property type="match status" value="1"/>
</dbReference>
<comment type="catalytic activity">
    <reaction evidence="7 8">
        <text>L-histidinol phosphate + 2-oxoglutarate = 3-(imidazol-4-yl)-2-oxopropyl phosphate + L-glutamate</text>
        <dbReference type="Rhea" id="RHEA:23744"/>
        <dbReference type="ChEBI" id="CHEBI:16810"/>
        <dbReference type="ChEBI" id="CHEBI:29985"/>
        <dbReference type="ChEBI" id="CHEBI:57766"/>
        <dbReference type="ChEBI" id="CHEBI:57980"/>
        <dbReference type="EC" id="2.6.1.9"/>
    </reaction>
</comment>
<organism evidence="10 11">
    <name type="scientific">Candidimonas humi</name>
    <dbReference type="NCBI Taxonomy" id="683355"/>
    <lineage>
        <taxon>Bacteria</taxon>
        <taxon>Pseudomonadati</taxon>
        <taxon>Pseudomonadota</taxon>
        <taxon>Betaproteobacteria</taxon>
        <taxon>Burkholderiales</taxon>
        <taxon>Alcaligenaceae</taxon>
        <taxon>Candidimonas</taxon>
    </lineage>
</organism>
<comment type="caution">
    <text evidence="10">The sequence shown here is derived from an EMBL/GenBank/DDBJ whole genome shotgun (WGS) entry which is preliminary data.</text>
</comment>